<comment type="similarity">
    <text evidence="7">Belongs to the binding-protein-dependent transport system permease family.</text>
</comment>
<dbReference type="InterPro" id="IPR000515">
    <property type="entry name" value="MetI-like"/>
</dbReference>
<dbReference type="Gene3D" id="1.10.3720.10">
    <property type="entry name" value="MetI-like"/>
    <property type="match status" value="1"/>
</dbReference>
<accession>A0AAN1QKX8</accession>
<reference evidence="9 10" key="1">
    <citation type="journal article" date="2018" name="Sci. Rep.">
        <title>Genome Features and Biochemical Characteristics of a Robust, Fast Growing and Naturally Transformable Cyanobacterium Synechococcus elongatus PCC 11801 Isolated from India.</title>
        <authorList>
            <person name="Jaiswal D."/>
            <person name="Sengupta A."/>
            <person name="Sohoni S."/>
            <person name="Sengupta S."/>
            <person name="Phadnavis A.G."/>
            <person name="Pakrasi H.B."/>
            <person name="Wangikar P.P."/>
        </authorList>
    </citation>
    <scope>NUCLEOTIDE SEQUENCE [LARGE SCALE GENOMIC DNA]</scope>
    <source>
        <strain evidence="9 10">PCC 11801</strain>
    </source>
</reference>
<dbReference type="RefSeq" id="WP_208674628.1">
    <property type="nucleotide sequence ID" value="NZ_CP030139.2"/>
</dbReference>
<feature type="transmembrane region" description="Helical" evidence="7">
    <location>
        <begin position="336"/>
        <end position="354"/>
    </location>
</feature>
<evidence type="ECO:0000313" key="10">
    <source>
        <dbReference type="Proteomes" id="UP000267249"/>
    </source>
</evidence>
<dbReference type="Pfam" id="PF00528">
    <property type="entry name" value="BPD_transp_1"/>
    <property type="match status" value="1"/>
</dbReference>
<feature type="transmembrane region" description="Helical" evidence="7">
    <location>
        <begin position="366"/>
        <end position="382"/>
    </location>
</feature>
<dbReference type="InterPro" id="IPR043429">
    <property type="entry name" value="ArtM/GltK/GlnP/TcyL/YhdX-like"/>
</dbReference>
<dbReference type="AlphaFoldDB" id="A0AAN1QKX8"/>
<protein>
    <submittedName>
        <fullName evidence="9">Amino acid ABC transporter permease</fullName>
    </submittedName>
</protein>
<dbReference type="EMBL" id="CP030139">
    <property type="protein sequence ID" value="AZB71374.1"/>
    <property type="molecule type" value="Genomic_DNA"/>
</dbReference>
<evidence type="ECO:0000256" key="4">
    <source>
        <dbReference type="ARBA" id="ARBA00022692"/>
    </source>
</evidence>
<dbReference type="NCBIfam" id="TIGR01726">
    <property type="entry name" value="HEQRo_perm_3TM"/>
    <property type="match status" value="1"/>
</dbReference>
<evidence type="ECO:0000256" key="1">
    <source>
        <dbReference type="ARBA" id="ARBA00004651"/>
    </source>
</evidence>
<feature type="transmembrane region" description="Helical" evidence="7">
    <location>
        <begin position="192"/>
        <end position="214"/>
    </location>
</feature>
<feature type="transmembrane region" description="Helical" evidence="7">
    <location>
        <begin position="234"/>
        <end position="254"/>
    </location>
</feature>
<feature type="transmembrane region" description="Helical" evidence="7">
    <location>
        <begin position="79"/>
        <end position="97"/>
    </location>
</feature>
<organism evidence="9 10">
    <name type="scientific">Synechococcus elongatus PCC 11801</name>
    <dbReference type="NCBI Taxonomy" id="2219813"/>
    <lineage>
        <taxon>Bacteria</taxon>
        <taxon>Bacillati</taxon>
        <taxon>Cyanobacteriota</taxon>
        <taxon>Cyanophyceae</taxon>
        <taxon>Synechococcales</taxon>
        <taxon>Synechococcaceae</taxon>
        <taxon>Synechococcus</taxon>
    </lineage>
</organism>
<name>A0AAN1QKX8_SYNEL</name>
<sequence>MMQSTDWTPPRLTPIAWLRQNLFSSWLNSVITLVLIAVIAGIVGRLGFWITTEARWTVLVDNWTLFFVGRYPAAEQWRLWLWLVLLSPTLGLTWGCLATEAYRWRRRSLWGWALFAAAIALIPLPWWPHKLGLTAIAAGVPATSWFAQRCRGQGWLRLLPSLWGILFLVGLWILQGGLGLRPVSSNDWSGLLLTLATALLSMVLSLPVGIVLALGRQSTLPAIRWLSITYIELFRGLPLITILFFGQVMVPLMLDAEWRIDRVLRAVIGLTIFLSAYLAETVRGGLQAIPHGQFEAASALGLNLFQTYQFIVLPQALRISIPAIVGLFLNLLQDTTLLSIVGLLELLGISRSILANPAYLGRYAEVYLFLGVLYWLCCYGLAQLSRRLEQRLTPQR</sequence>
<dbReference type="GO" id="GO:0043190">
    <property type="term" value="C:ATP-binding cassette (ABC) transporter complex"/>
    <property type="evidence" value="ECO:0007669"/>
    <property type="project" value="InterPro"/>
</dbReference>
<dbReference type="PANTHER" id="PTHR30614:SF41">
    <property type="entry name" value="INNER MEMBRANE AMINO-ACID ABC TRANSPORTER PERMEASE PROTEIN YHDY"/>
    <property type="match status" value="1"/>
</dbReference>
<evidence type="ECO:0000256" key="2">
    <source>
        <dbReference type="ARBA" id="ARBA00022448"/>
    </source>
</evidence>
<feature type="transmembrane region" description="Helical" evidence="7">
    <location>
        <begin position="26"/>
        <end position="44"/>
    </location>
</feature>
<comment type="subcellular location">
    <subcellularLocation>
        <location evidence="1 7">Cell membrane</location>
        <topology evidence="1 7">Multi-pass membrane protein</topology>
    </subcellularLocation>
</comment>
<evidence type="ECO:0000256" key="3">
    <source>
        <dbReference type="ARBA" id="ARBA00022475"/>
    </source>
</evidence>
<dbReference type="GO" id="GO:0022857">
    <property type="term" value="F:transmembrane transporter activity"/>
    <property type="evidence" value="ECO:0007669"/>
    <property type="project" value="InterPro"/>
</dbReference>
<keyword evidence="4 7" id="KW-0812">Transmembrane</keyword>
<feature type="transmembrane region" description="Helical" evidence="7">
    <location>
        <begin position="308"/>
        <end position="329"/>
    </location>
</feature>
<dbReference type="GO" id="GO:0006865">
    <property type="term" value="P:amino acid transport"/>
    <property type="evidence" value="ECO:0007669"/>
    <property type="project" value="TreeGrafter"/>
</dbReference>
<dbReference type="CDD" id="cd06261">
    <property type="entry name" value="TM_PBP2"/>
    <property type="match status" value="1"/>
</dbReference>
<evidence type="ECO:0000259" key="8">
    <source>
        <dbReference type="PROSITE" id="PS50928"/>
    </source>
</evidence>
<feature type="transmembrane region" description="Helical" evidence="7">
    <location>
        <begin position="161"/>
        <end position="180"/>
    </location>
</feature>
<feature type="transmembrane region" description="Helical" evidence="7">
    <location>
        <begin position="109"/>
        <end position="127"/>
    </location>
</feature>
<proteinExistence type="inferred from homology"/>
<keyword evidence="6 7" id="KW-0472">Membrane</keyword>
<evidence type="ECO:0000256" key="5">
    <source>
        <dbReference type="ARBA" id="ARBA00022989"/>
    </source>
</evidence>
<dbReference type="PROSITE" id="PS50928">
    <property type="entry name" value="ABC_TM1"/>
    <property type="match status" value="1"/>
</dbReference>
<keyword evidence="5 7" id="KW-1133">Transmembrane helix</keyword>
<keyword evidence="3" id="KW-1003">Cell membrane</keyword>
<dbReference type="InterPro" id="IPR010065">
    <property type="entry name" value="AA_ABC_transptr_permease_3TM"/>
</dbReference>
<dbReference type="Proteomes" id="UP000267249">
    <property type="component" value="Chromosome"/>
</dbReference>
<feature type="domain" description="ABC transmembrane type-1" evidence="8">
    <location>
        <begin position="191"/>
        <end position="385"/>
    </location>
</feature>
<evidence type="ECO:0000256" key="7">
    <source>
        <dbReference type="RuleBase" id="RU363032"/>
    </source>
</evidence>
<evidence type="ECO:0000256" key="6">
    <source>
        <dbReference type="ARBA" id="ARBA00023136"/>
    </source>
</evidence>
<dbReference type="InterPro" id="IPR035906">
    <property type="entry name" value="MetI-like_sf"/>
</dbReference>
<dbReference type="PANTHER" id="PTHR30614">
    <property type="entry name" value="MEMBRANE COMPONENT OF AMINO ACID ABC TRANSPORTER"/>
    <property type="match status" value="1"/>
</dbReference>
<keyword evidence="2 7" id="KW-0813">Transport</keyword>
<evidence type="ECO:0000313" key="9">
    <source>
        <dbReference type="EMBL" id="AZB71374.1"/>
    </source>
</evidence>
<dbReference type="SUPFAM" id="SSF161098">
    <property type="entry name" value="MetI-like"/>
    <property type="match status" value="1"/>
</dbReference>
<gene>
    <name evidence="9" type="ORF">DOP62_00315</name>
</gene>